<comment type="caution">
    <text evidence="2">The sequence shown here is derived from an EMBL/GenBank/DDBJ whole genome shotgun (WGS) entry which is preliminary data.</text>
</comment>
<feature type="region of interest" description="Disordered" evidence="1">
    <location>
        <begin position="335"/>
        <end position="359"/>
    </location>
</feature>
<protein>
    <submittedName>
        <fullName evidence="2">Uncharacterized protein</fullName>
    </submittedName>
</protein>
<name>A0A1Y2HXC2_9FUNG</name>
<keyword evidence="3" id="KW-1185">Reference proteome</keyword>
<proteinExistence type="predicted"/>
<dbReference type="EMBL" id="MCFL01000006">
    <property type="protein sequence ID" value="ORZ39248.1"/>
    <property type="molecule type" value="Genomic_DNA"/>
</dbReference>
<sequence length="468" mass="48722">MFLDHAAWLAANLGLLGSPTAHLGDTTSWASAASASFKQRVTNAVTWALAVHAQDMVISPLSRSGSKALPWLATLPLSTSSPAPPSRGSLNSVPVTNYLEWWISVERGDGSVRLLSLRPRALPQPSRRIRQPPAAANTIQTLSIGPPPSNPNYFRLGHPASIPLGSPAPYTTRDPSFISAREPPDCGSGVEGSDFSTCVTAASSHSLASSHFRGQTSDDVDFAQWFLSSSSGPSNAVTECSLTVAPRSNDIVDEFDLPFDDDDTSFDGSWSDSDSVCMCGKGDCASFDNEGRASPSESIPSSPPPIHLSSRRLGYQGSPQFVSHRIGTPPTAVFEFQTPSAPPTPTSAMAPRSCSSSSPSLLFDQPLLPTDHSAPTSTAPSPPLTPKFTVITLAQPDSPPLTCPLPLPESASSDFACAADESCRSASASPTVALAGSVAAIARPGRTVGQGGSPPVSPMVTAESLLFA</sequence>
<reference evidence="2 3" key="1">
    <citation type="submission" date="2016-07" db="EMBL/GenBank/DDBJ databases">
        <title>Pervasive Adenine N6-methylation of Active Genes in Fungi.</title>
        <authorList>
            <consortium name="DOE Joint Genome Institute"/>
            <person name="Mondo S.J."/>
            <person name="Dannebaum R.O."/>
            <person name="Kuo R.C."/>
            <person name="Labutti K."/>
            <person name="Haridas S."/>
            <person name="Kuo A."/>
            <person name="Salamov A."/>
            <person name="Ahrendt S.R."/>
            <person name="Lipzen A."/>
            <person name="Sullivan W."/>
            <person name="Andreopoulos W.B."/>
            <person name="Clum A."/>
            <person name="Lindquist E."/>
            <person name="Daum C."/>
            <person name="Ramamoorthy G.K."/>
            <person name="Gryganskyi A."/>
            <person name="Culley D."/>
            <person name="Magnuson J.K."/>
            <person name="James T.Y."/>
            <person name="O'Malley M.A."/>
            <person name="Stajich J.E."/>
            <person name="Spatafora J.W."/>
            <person name="Visel A."/>
            <person name="Grigoriev I.V."/>
        </authorList>
    </citation>
    <scope>NUCLEOTIDE SEQUENCE [LARGE SCALE GENOMIC DNA]</scope>
    <source>
        <strain evidence="2 3">PL171</strain>
    </source>
</reference>
<dbReference type="AlphaFoldDB" id="A0A1Y2HXC2"/>
<organism evidence="2 3">
    <name type="scientific">Catenaria anguillulae PL171</name>
    <dbReference type="NCBI Taxonomy" id="765915"/>
    <lineage>
        <taxon>Eukaryota</taxon>
        <taxon>Fungi</taxon>
        <taxon>Fungi incertae sedis</taxon>
        <taxon>Blastocladiomycota</taxon>
        <taxon>Blastocladiomycetes</taxon>
        <taxon>Blastocladiales</taxon>
        <taxon>Catenariaceae</taxon>
        <taxon>Catenaria</taxon>
    </lineage>
</organism>
<evidence type="ECO:0000313" key="2">
    <source>
        <dbReference type="EMBL" id="ORZ39248.1"/>
    </source>
</evidence>
<feature type="compositionally biased region" description="Low complexity" evidence="1">
    <location>
        <begin position="346"/>
        <end position="359"/>
    </location>
</feature>
<gene>
    <name evidence="2" type="ORF">BCR44DRAFT_50910</name>
</gene>
<evidence type="ECO:0000313" key="3">
    <source>
        <dbReference type="Proteomes" id="UP000193411"/>
    </source>
</evidence>
<evidence type="ECO:0000256" key="1">
    <source>
        <dbReference type="SAM" id="MobiDB-lite"/>
    </source>
</evidence>
<dbReference type="Proteomes" id="UP000193411">
    <property type="component" value="Unassembled WGS sequence"/>
</dbReference>
<accession>A0A1Y2HXC2</accession>